<evidence type="ECO:0000256" key="8">
    <source>
        <dbReference type="ARBA" id="ARBA00023211"/>
    </source>
</evidence>
<dbReference type="AlphaFoldDB" id="A0AA37SX53"/>
<evidence type="ECO:0000256" key="3">
    <source>
        <dbReference type="ARBA" id="ARBA00022723"/>
    </source>
</evidence>
<evidence type="ECO:0000256" key="12">
    <source>
        <dbReference type="ARBA" id="ARBA00060855"/>
    </source>
</evidence>
<keyword evidence="8" id="KW-0464">Manganese</keyword>
<dbReference type="GO" id="GO:0103023">
    <property type="term" value="F:ITPase activity"/>
    <property type="evidence" value="ECO:0007669"/>
    <property type="project" value="UniProtKB-EC"/>
</dbReference>
<evidence type="ECO:0000313" key="15">
    <source>
        <dbReference type="Proteomes" id="UP001156601"/>
    </source>
</evidence>
<evidence type="ECO:0000256" key="4">
    <source>
        <dbReference type="ARBA" id="ARBA00022741"/>
    </source>
</evidence>
<reference evidence="14" key="2">
    <citation type="submission" date="2023-01" db="EMBL/GenBank/DDBJ databases">
        <title>Draft genome sequence of Agaribacter marinus strain NBRC 110023.</title>
        <authorList>
            <person name="Sun Q."/>
            <person name="Mori K."/>
        </authorList>
    </citation>
    <scope>NUCLEOTIDE SEQUENCE</scope>
    <source>
        <strain evidence="14">NBRC 110023</strain>
    </source>
</reference>
<sequence length="191" mass="20931">MEKLRVIVGSKNPVKINAALTAFQAMFPGNEVLVEGADAPSSVPDQPMNFEETRDGAKNRVEYLIHHQAMVAEVKERNNELKNFYIAYEGGVDVFDEGPRTFAVICISDERTMCFGQTATMPIPLSVYQKLLQGEELGGAMDGLFNTVNIKQKGGAIGQLTNGLETRQSVYTSATILALAPYVYSDLFEVS</sequence>
<dbReference type="Proteomes" id="UP001156601">
    <property type="component" value="Unassembled WGS sequence"/>
</dbReference>
<dbReference type="PANTHER" id="PTHR34699:SF2">
    <property type="entry name" value="NON-CANONICAL PURINE NTP PHOSPHATASE_PRRC1 DOMAIN-CONTAINING PROTEIN"/>
    <property type="match status" value="1"/>
</dbReference>
<dbReference type="InterPro" id="IPR050299">
    <property type="entry name" value="YjjX_NTPase"/>
</dbReference>
<feature type="domain" description="Non-canonical purine NTP phosphatase/PRRC1" evidence="13">
    <location>
        <begin position="9"/>
        <end position="182"/>
    </location>
</feature>
<dbReference type="SUPFAM" id="SSF52972">
    <property type="entry name" value="ITPase-like"/>
    <property type="match status" value="1"/>
</dbReference>
<comment type="catalytic activity">
    <reaction evidence="11">
        <text>XTP + H2O = XDP + phosphate + H(+)</text>
        <dbReference type="Rhea" id="RHEA:28406"/>
        <dbReference type="ChEBI" id="CHEBI:15377"/>
        <dbReference type="ChEBI" id="CHEBI:15378"/>
        <dbReference type="ChEBI" id="CHEBI:43474"/>
        <dbReference type="ChEBI" id="CHEBI:59884"/>
        <dbReference type="ChEBI" id="CHEBI:61314"/>
        <dbReference type="EC" id="3.6.1.73"/>
    </reaction>
</comment>
<evidence type="ECO:0000256" key="2">
    <source>
        <dbReference type="ARBA" id="ARBA00001946"/>
    </source>
</evidence>
<dbReference type="FunFam" id="3.90.950.10:FF:000002">
    <property type="entry name" value="Inosine/xanthosine triphosphatase"/>
    <property type="match status" value="1"/>
</dbReference>
<dbReference type="EMBL" id="BSOT01000006">
    <property type="protein sequence ID" value="GLR71443.1"/>
    <property type="molecule type" value="Genomic_DNA"/>
</dbReference>
<keyword evidence="4" id="KW-0547">Nucleotide-binding</keyword>
<keyword evidence="5" id="KW-0378">Hydrolase</keyword>
<evidence type="ECO:0000256" key="6">
    <source>
        <dbReference type="ARBA" id="ARBA00022842"/>
    </source>
</evidence>
<dbReference type="RefSeq" id="WP_348521154.1">
    <property type="nucleotide sequence ID" value="NZ_BSOT01000006.1"/>
</dbReference>
<evidence type="ECO:0000256" key="10">
    <source>
        <dbReference type="ARBA" id="ARBA00048174"/>
    </source>
</evidence>
<dbReference type="GO" id="GO:0046872">
    <property type="term" value="F:metal ion binding"/>
    <property type="evidence" value="ECO:0007669"/>
    <property type="project" value="UniProtKB-KW"/>
</dbReference>
<evidence type="ECO:0000256" key="7">
    <source>
        <dbReference type="ARBA" id="ARBA00023080"/>
    </source>
</evidence>
<keyword evidence="3" id="KW-0479">Metal-binding</keyword>
<keyword evidence="6" id="KW-0460">Magnesium</keyword>
<proteinExistence type="inferred from homology"/>
<organism evidence="14 15">
    <name type="scientific">Agaribacter marinus</name>
    <dbReference type="NCBI Taxonomy" id="1431249"/>
    <lineage>
        <taxon>Bacteria</taxon>
        <taxon>Pseudomonadati</taxon>
        <taxon>Pseudomonadota</taxon>
        <taxon>Gammaproteobacteria</taxon>
        <taxon>Alteromonadales</taxon>
        <taxon>Alteromonadaceae</taxon>
        <taxon>Agaribacter</taxon>
    </lineage>
</organism>
<evidence type="ECO:0000256" key="9">
    <source>
        <dbReference type="ARBA" id="ARBA00038901"/>
    </source>
</evidence>
<protein>
    <recommendedName>
        <fullName evidence="9">inosine/xanthosine triphosphatase</fullName>
        <ecNumber evidence="9">3.6.1.73</ecNumber>
    </recommendedName>
</protein>
<evidence type="ECO:0000313" key="14">
    <source>
        <dbReference type="EMBL" id="GLR71443.1"/>
    </source>
</evidence>
<comment type="similarity">
    <text evidence="12">Belongs to the YjjX NTPase family.</text>
</comment>
<reference evidence="14" key="1">
    <citation type="journal article" date="2014" name="Int. J. Syst. Evol. Microbiol.">
        <title>Complete genome sequence of Corynebacterium casei LMG S-19264T (=DSM 44701T), isolated from a smear-ripened cheese.</title>
        <authorList>
            <consortium name="US DOE Joint Genome Institute (JGI-PGF)"/>
            <person name="Walter F."/>
            <person name="Albersmeier A."/>
            <person name="Kalinowski J."/>
            <person name="Ruckert C."/>
        </authorList>
    </citation>
    <scope>NUCLEOTIDE SEQUENCE</scope>
    <source>
        <strain evidence="14">NBRC 110023</strain>
    </source>
</reference>
<dbReference type="Gene3D" id="3.90.950.10">
    <property type="match status" value="1"/>
</dbReference>
<comment type="cofactor">
    <cofactor evidence="2">
        <name>Mg(2+)</name>
        <dbReference type="ChEBI" id="CHEBI:18420"/>
    </cofactor>
</comment>
<comment type="caution">
    <text evidence="14">The sequence shown here is derived from an EMBL/GenBank/DDBJ whole genome shotgun (WGS) entry which is preliminary data.</text>
</comment>
<name>A0AA37SX53_9ALTE</name>
<evidence type="ECO:0000256" key="11">
    <source>
        <dbReference type="ARBA" id="ARBA00048781"/>
    </source>
</evidence>
<evidence type="ECO:0000256" key="5">
    <source>
        <dbReference type="ARBA" id="ARBA00022801"/>
    </source>
</evidence>
<evidence type="ECO:0000259" key="13">
    <source>
        <dbReference type="Pfam" id="PF01931"/>
    </source>
</evidence>
<dbReference type="GO" id="GO:0009117">
    <property type="term" value="P:nucleotide metabolic process"/>
    <property type="evidence" value="ECO:0007669"/>
    <property type="project" value="UniProtKB-KW"/>
</dbReference>
<keyword evidence="7" id="KW-0546">Nucleotide metabolism</keyword>
<dbReference type="NCBIfam" id="NF003459">
    <property type="entry name" value="PRK05074.1"/>
    <property type="match status" value="1"/>
</dbReference>
<dbReference type="PANTHER" id="PTHR34699">
    <property type="match status" value="1"/>
</dbReference>
<comment type="cofactor">
    <cofactor evidence="1">
        <name>Mn(2+)</name>
        <dbReference type="ChEBI" id="CHEBI:29035"/>
    </cofactor>
</comment>
<dbReference type="EC" id="3.6.1.73" evidence="9"/>
<dbReference type="Pfam" id="PF01931">
    <property type="entry name" value="NTPase_I-T"/>
    <property type="match status" value="1"/>
</dbReference>
<keyword evidence="15" id="KW-1185">Reference proteome</keyword>
<dbReference type="InterPro" id="IPR029001">
    <property type="entry name" value="ITPase-like_fam"/>
</dbReference>
<comment type="catalytic activity">
    <reaction evidence="10">
        <text>ITP + H2O = IDP + phosphate + H(+)</text>
        <dbReference type="Rhea" id="RHEA:28330"/>
        <dbReference type="ChEBI" id="CHEBI:15377"/>
        <dbReference type="ChEBI" id="CHEBI:15378"/>
        <dbReference type="ChEBI" id="CHEBI:43474"/>
        <dbReference type="ChEBI" id="CHEBI:58280"/>
        <dbReference type="ChEBI" id="CHEBI:61402"/>
        <dbReference type="EC" id="3.6.1.73"/>
    </reaction>
</comment>
<gene>
    <name evidence="14" type="ORF">GCM10007852_23510</name>
</gene>
<dbReference type="GO" id="GO:0000166">
    <property type="term" value="F:nucleotide binding"/>
    <property type="evidence" value="ECO:0007669"/>
    <property type="project" value="UniProtKB-KW"/>
</dbReference>
<dbReference type="GO" id="GO:0006772">
    <property type="term" value="P:thiamine metabolic process"/>
    <property type="evidence" value="ECO:0007669"/>
    <property type="project" value="TreeGrafter"/>
</dbReference>
<accession>A0AA37SX53</accession>
<evidence type="ECO:0000256" key="1">
    <source>
        <dbReference type="ARBA" id="ARBA00001936"/>
    </source>
</evidence>
<dbReference type="InterPro" id="IPR026533">
    <property type="entry name" value="NTPase/PRRC1"/>
</dbReference>